<proteinExistence type="predicted"/>
<dbReference type="AlphaFoldDB" id="A0A8S1HAS8"/>
<name>A0A8S1HAS8_9PELO</name>
<accession>A0A8S1HAS8</accession>
<sequence>MVVTNSAECGSQRENEVVGEEENQTKNRREGGTPGSTTRTPRQHPRSEGDTPPRSFTDRYDGISVCDERSKFALFISKSGKFIAQLCL</sequence>
<feature type="region of interest" description="Disordered" evidence="1">
    <location>
        <begin position="1"/>
        <end position="60"/>
    </location>
</feature>
<dbReference type="EMBL" id="CAJGYM010000037">
    <property type="protein sequence ID" value="CAD6193686.1"/>
    <property type="molecule type" value="Genomic_DNA"/>
</dbReference>
<evidence type="ECO:0000313" key="2">
    <source>
        <dbReference type="EMBL" id="CAD6193686.1"/>
    </source>
</evidence>
<organism evidence="2 3">
    <name type="scientific">Caenorhabditis auriculariae</name>
    <dbReference type="NCBI Taxonomy" id="2777116"/>
    <lineage>
        <taxon>Eukaryota</taxon>
        <taxon>Metazoa</taxon>
        <taxon>Ecdysozoa</taxon>
        <taxon>Nematoda</taxon>
        <taxon>Chromadorea</taxon>
        <taxon>Rhabditida</taxon>
        <taxon>Rhabditina</taxon>
        <taxon>Rhabditomorpha</taxon>
        <taxon>Rhabditoidea</taxon>
        <taxon>Rhabditidae</taxon>
        <taxon>Peloderinae</taxon>
        <taxon>Caenorhabditis</taxon>
    </lineage>
</organism>
<keyword evidence="3" id="KW-1185">Reference proteome</keyword>
<dbReference type="Proteomes" id="UP000835052">
    <property type="component" value="Unassembled WGS sequence"/>
</dbReference>
<evidence type="ECO:0000256" key="1">
    <source>
        <dbReference type="SAM" id="MobiDB-lite"/>
    </source>
</evidence>
<protein>
    <submittedName>
        <fullName evidence="2">Uncharacterized protein</fullName>
    </submittedName>
</protein>
<comment type="caution">
    <text evidence="2">The sequence shown here is derived from an EMBL/GenBank/DDBJ whole genome shotgun (WGS) entry which is preliminary data.</text>
</comment>
<reference evidence="2" key="1">
    <citation type="submission" date="2020-10" db="EMBL/GenBank/DDBJ databases">
        <authorList>
            <person name="Kikuchi T."/>
        </authorList>
    </citation>
    <scope>NUCLEOTIDE SEQUENCE</scope>
    <source>
        <strain evidence="2">NKZ352</strain>
    </source>
</reference>
<evidence type="ECO:0000313" key="3">
    <source>
        <dbReference type="Proteomes" id="UP000835052"/>
    </source>
</evidence>
<gene>
    <name evidence="2" type="ORF">CAUJ_LOCUS9605</name>
</gene>
<feature type="compositionally biased region" description="Basic and acidic residues" evidence="1">
    <location>
        <begin position="45"/>
        <end position="60"/>
    </location>
</feature>